<dbReference type="AlphaFoldDB" id="A0A914PE50"/>
<accession>A0A914PE50</accession>
<name>A0A914PE50_9BILA</name>
<feature type="compositionally biased region" description="Pro residues" evidence="1">
    <location>
        <begin position="36"/>
        <end position="46"/>
    </location>
</feature>
<evidence type="ECO:0000256" key="1">
    <source>
        <dbReference type="SAM" id="MobiDB-lite"/>
    </source>
</evidence>
<protein>
    <submittedName>
        <fullName evidence="3">Uncharacterized protein</fullName>
    </submittedName>
</protein>
<feature type="region of interest" description="Disordered" evidence="1">
    <location>
        <begin position="24"/>
        <end position="70"/>
    </location>
</feature>
<dbReference type="WBParaSite" id="PDA_v2.g13762.t1">
    <property type="protein sequence ID" value="PDA_v2.g13762.t1"/>
    <property type="gene ID" value="PDA_v2.g13762"/>
</dbReference>
<dbReference type="Proteomes" id="UP000887578">
    <property type="component" value="Unplaced"/>
</dbReference>
<feature type="compositionally biased region" description="Low complexity" evidence="1">
    <location>
        <begin position="47"/>
        <end position="57"/>
    </location>
</feature>
<organism evidence="2 3">
    <name type="scientific">Panagrolaimus davidi</name>
    <dbReference type="NCBI Taxonomy" id="227884"/>
    <lineage>
        <taxon>Eukaryota</taxon>
        <taxon>Metazoa</taxon>
        <taxon>Ecdysozoa</taxon>
        <taxon>Nematoda</taxon>
        <taxon>Chromadorea</taxon>
        <taxon>Rhabditida</taxon>
        <taxon>Tylenchina</taxon>
        <taxon>Panagrolaimomorpha</taxon>
        <taxon>Panagrolaimoidea</taxon>
        <taxon>Panagrolaimidae</taxon>
        <taxon>Panagrolaimus</taxon>
    </lineage>
</organism>
<keyword evidence="2" id="KW-1185">Reference proteome</keyword>
<reference evidence="3" key="1">
    <citation type="submission" date="2022-11" db="UniProtKB">
        <authorList>
            <consortium name="WormBaseParasite"/>
        </authorList>
    </citation>
    <scope>IDENTIFICATION</scope>
</reference>
<evidence type="ECO:0000313" key="3">
    <source>
        <dbReference type="WBParaSite" id="PDA_v2.g13762.t1"/>
    </source>
</evidence>
<proteinExistence type="predicted"/>
<sequence>MLIVFGICPIFFINESYQFRIDPYPVDPKPDNFKPPGNPIPPPIPPYNGNGNQNQRPNPDPWNRDSDVDQRIKREWDSDRGGWIIPFP</sequence>
<evidence type="ECO:0000313" key="2">
    <source>
        <dbReference type="Proteomes" id="UP000887578"/>
    </source>
</evidence>